<dbReference type="InterPro" id="IPR046342">
    <property type="entry name" value="CBS_dom_sf"/>
</dbReference>
<feature type="transmembrane region" description="Helical" evidence="14">
    <location>
        <begin position="40"/>
        <end position="58"/>
    </location>
</feature>
<dbReference type="GO" id="GO:0008237">
    <property type="term" value="F:metallopeptidase activity"/>
    <property type="evidence" value="ECO:0007669"/>
    <property type="project" value="UniProtKB-UniRule"/>
</dbReference>
<keyword evidence="13 14" id="KW-0472">Membrane</keyword>
<feature type="transmembrane region" description="Helical" evidence="14">
    <location>
        <begin position="142"/>
        <end position="159"/>
    </location>
</feature>
<evidence type="ECO:0000256" key="3">
    <source>
        <dbReference type="ARBA" id="ARBA00022475"/>
    </source>
</evidence>
<feature type="domain" description="CBS" evidence="18">
    <location>
        <begin position="307"/>
        <end position="362"/>
    </location>
</feature>
<evidence type="ECO:0000256" key="6">
    <source>
        <dbReference type="ARBA" id="ARBA00022723"/>
    </source>
</evidence>
<evidence type="ECO:0000256" key="12">
    <source>
        <dbReference type="ARBA" id="ARBA00023122"/>
    </source>
</evidence>
<keyword evidence="8 14" id="KW-0378">Hydrolase</keyword>
<dbReference type="Gene3D" id="3.10.580.10">
    <property type="entry name" value="CBS-domain"/>
    <property type="match status" value="1"/>
</dbReference>
<dbReference type="InterPro" id="IPR016483">
    <property type="entry name" value="UCP006404_Pept_M50_CBS"/>
</dbReference>
<evidence type="ECO:0000256" key="17">
    <source>
        <dbReference type="PROSITE-ProRule" id="PRU00703"/>
    </source>
</evidence>
<dbReference type="PROSITE" id="PS51371">
    <property type="entry name" value="CBS"/>
    <property type="match status" value="2"/>
</dbReference>
<dbReference type="InterPro" id="IPR000644">
    <property type="entry name" value="CBS_dom"/>
</dbReference>
<dbReference type="Pfam" id="PF02163">
    <property type="entry name" value="Peptidase_M50"/>
    <property type="match status" value="2"/>
</dbReference>
<evidence type="ECO:0000256" key="9">
    <source>
        <dbReference type="ARBA" id="ARBA00022833"/>
    </source>
</evidence>
<comment type="cofactor">
    <cofactor evidence="14 16">
        <name>Zn(2+)</name>
        <dbReference type="ChEBI" id="CHEBI:29105"/>
    </cofactor>
    <text evidence="14 16">Binds 1 zinc ion per subunit.</text>
</comment>
<dbReference type="GO" id="GO:0005886">
    <property type="term" value="C:plasma membrane"/>
    <property type="evidence" value="ECO:0007669"/>
    <property type="project" value="UniProtKB-SubCell"/>
</dbReference>
<keyword evidence="5 14" id="KW-0812">Transmembrane</keyword>
<comment type="caution">
    <text evidence="19">The sequence shown here is derived from an EMBL/GenBank/DDBJ whole genome shotgun (WGS) entry which is preliminary data.</text>
</comment>
<dbReference type="PIRSF" id="PIRSF006404">
    <property type="entry name" value="UCP006404_Pept_M50_CBS"/>
    <property type="match status" value="1"/>
</dbReference>
<comment type="similarity">
    <text evidence="2 14">Belongs to the peptidase M50B family.</text>
</comment>
<dbReference type="Proteomes" id="UP000220102">
    <property type="component" value="Unassembled WGS sequence"/>
</dbReference>
<evidence type="ECO:0000256" key="1">
    <source>
        <dbReference type="ARBA" id="ARBA00004651"/>
    </source>
</evidence>
<organism evidence="19 20">
    <name type="scientific">Longibacter salinarum</name>
    <dbReference type="NCBI Taxonomy" id="1850348"/>
    <lineage>
        <taxon>Bacteria</taxon>
        <taxon>Pseudomonadati</taxon>
        <taxon>Rhodothermota</taxon>
        <taxon>Rhodothermia</taxon>
        <taxon>Rhodothermales</taxon>
        <taxon>Salisaetaceae</taxon>
        <taxon>Longibacter</taxon>
    </lineage>
</organism>
<dbReference type="Pfam" id="PF00571">
    <property type="entry name" value="CBS"/>
    <property type="match status" value="2"/>
</dbReference>
<evidence type="ECO:0000256" key="16">
    <source>
        <dbReference type="PIRSR" id="PIRSR006404-2"/>
    </source>
</evidence>
<dbReference type="InterPro" id="IPR008915">
    <property type="entry name" value="Peptidase_M50"/>
</dbReference>
<dbReference type="EMBL" id="PDEQ01000002">
    <property type="protein sequence ID" value="PEN14592.1"/>
    <property type="molecule type" value="Genomic_DNA"/>
</dbReference>
<dbReference type="AlphaFoldDB" id="A0A2A8D0V0"/>
<protein>
    <recommendedName>
        <fullName evidence="14">Zinc metalloprotease</fullName>
    </recommendedName>
</protein>
<keyword evidence="7" id="KW-0677">Repeat</keyword>
<feature type="transmembrane region" description="Helical" evidence="14">
    <location>
        <begin position="192"/>
        <end position="218"/>
    </location>
</feature>
<feature type="binding site" evidence="16">
    <location>
        <position position="162"/>
    </location>
    <ligand>
        <name>Zn(2+)</name>
        <dbReference type="ChEBI" id="CHEBI:29105"/>
        <note>catalytic</note>
    </ligand>
</feature>
<gene>
    <name evidence="19" type="ORF">CRI94_06105</name>
</gene>
<evidence type="ECO:0000256" key="14">
    <source>
        <dbReference type="PIRNR" id="PIRNR006404"/>
    </source>
</evidence>
<dbReference type="SMART" id="SM00116">
    <property type="entry name" value="CBS"/>
    <property type="match status" value="2"/>
</dbReference>
<keyword evidence="11 14" id="KW-0482">Metalloprotease</keyword>
<feature type="domain" description="CBS" evidence="18">
    <location>
        <begin position="240"/>
        <end position="302"/>
    </location>
</feature>
<accession>A0A2A8D0V0</accession>
<dbReference type="GO" id="GO:0006508">
    <property type="term" value="P:proteolysis"/>
    <property type="evidence" value="ECO:0007669"/>
    <property type="project" value="UniProtKB-KW"/>
</dbReference>
<feature type="active site" evidence="15">
    <location>
        <position position="60"/>
    </location>
</feature>
<keyword evidence="12 17" id="KW-0129">CBS domain</keyword>
<dbReference type="CDD" id="cd06164">
    <property type="entry name" value="S2P-M50_SpoIVFB_CBS"/>
    <property type="match status" value="1"/>
</dbReference>
<evidence type="ECO:0000256" key="5">
    <source>
        <dbReference type="ARBA" id="ARBA00022692"/>
    </source>
</evidence>
<dbReference type="RefSeq" id="WP_098074860.1">
    <property type="nucleotide sequence ID" value="NZ_PDEQ01000002.1"/>
</dbReference>
<keyword evidence="9 14" id="KW-0862">Zinc</keyword>
<dbReference type="PANTHER" id="PTHR39188:SF3">
    <property type="entry name" value="STAGE IV SPORULATION PROTEIN FB"/>
    <property type="match status" value="1"/>
</dbReference>
<reference evidence="19 20" key="1">
    <citation type="submission" date="2017-10" db="EMBL/GenBank/DDBJ databases">
        <title>Draft genome of Longibacter Salinarum.</title>
        <authorList>
            <person name="Goh K.M."/>
            <person name="Shamsir M.S."/>
            <person name="Lim S.W."/>
        </authorList>
    </citation>
    <scope>NUCLEOTIDE SEQUENCE [LARGE SCALE GENOMIC DNA]</scope>
    <source>
        <strain evidence="19 20">KCTC 52045</strain>
    </source>
</reference>
<evidence type="ECO:0000256" key="4">
    <source>
        <dbReference type="ARBA" id="ARBA00022670"/>
    </source>
</evidence>
<keyword evidence="4 14" id="KW-0645">Protease</keyword>
<evidence type="ECO:0000313" key="19">
    <source>
        <dbReference type="EMBL" id="PEN14592.1"/>
    </source>
</evidence>
<name>A0A2A8D0V0_9BACT</name>
<evidence type="ECO:0000256" key="11">
    <source>
        <dbReference type="ARBA" id="ARBA00023049"/>
    </source>
</evidence>
<evidence type="ECO:0000256" key="8">
    <source>
        <dbReference type="ARBA" id="ARBA00022801"/>
    </source>
</evidence>
<evidence type="ECO:0000256" key="10">
    <source>
        <dbReference type="ARBA" id="ARBA00022989"/>
    </source>
</evidence>
<feature type="transmembrane region" description="Helical" evidence="14">
    <location>
        <begin position="7"/>
        <end position="34"/>
    </location>
</feature>
<evidence type="ECO:0000259" key="18">
    <source>
        <dbReference type="PROSITE" id="PS51371"/>
    </source>
</evidence>
<keyword evidence="10 14" id="KW-1133">Transmembrane helix</keyword>
<comment type="subcellular location">
    <subcellularLocation>
        <location evidence="1 14">Cell membrane</location>
        <topology evidence="1 14">Multi-pass membrane protein</topology>
    </subcellularLocation>
</comment>
<feature type="binding site" evidence="16">
    <location>
        <position position="59"/>
    </location>
    <ligand>
        <name>Zn(2+)</name>
        <dbReference type="ChEBI" id="CHEBI:29105"/>
        <note>catalytic</note>
    </ligand>
</feature>
<keyword evidence="3 14" id="KW-1003">Cell membrane</keyword>
<evidence type="ECO:0000313" key="20">
    <source>
        <dbReference type="Proteomes" id="UP000220102"/>
    </source>
</evidence>
<dbReference type="OrthoDB" id="9800627at2"/>
<dbReference type="SUPFAM" id="SSF54631">
    <property type="entry name" value="CBS-domain pair"/>
    <property type="match status" value="1"/>
</dbReference>
<sequence>MKTSLRIGSVFGIGIFLHWSFLLLVVGIVVFFIVQSGPTASAATSIGVILGVFACVVLHELGHALAARSFDVPTRSITLYPIGGLARLERIPSDPMKEFWIAVAGPAVNVVIAVVLGALVFATGRPLSPSVLAEPMQDPITTLAWLNVGLAVFNLLPAFPMDGGRVLRALLALNTDYAQATQTAANIGQGMAILFGLLGVLTFNPVLLFIALFVYAGAQRESQQAMFRSFTHGATVRNAMMTRFTTLSIDATLDDAVDALLAGSDHDFPIVEAGDDGRPRLVGILPRQALIRALSTHDAADTVDSIAEEPCFTVSDDQMLDTVFTKMSQEQCSTVPVLNNGDLVGLLTLENVGELVMVASAMEQREAADVRKKMAPQPQAARE</sequence>
<feature type="transmembrane region" description="Helical" evidence="14">
    <location>
        <begin position="99"/>
        <end position="122"/>
    </location>
</feature>
<proteinExistence type="inferred from homology"/>
<keyword evidence="6 14" id="KW-0479">Metal-binding</keyword>
<dbReference type="GO" id="GO:0046872">
    <property type="term" value="F:metal ion binding"/>
    <property type="evidence" value="ECO:0007669"/>
    <property type="project" value="UniProtKB-UniRule"/>
</dbReference>
<dbReference type="PANTHER" id="PTHR39188">
    <property type="entry name" value="MEMBRANE-ASSOCIATED ZINC METALLOPROTEASE M50B"/>
    <property type="match status" value="1"/>
</dbReference>
<feature type="binding site" evidence="16">
    <location>
        <position position="63"/>
    </location>
    <ligand>
        <name>Zn(2+)</name>
        <dbReference type="ChEBI" id="CHEBI:29105"/>
        <note>catalytic</note>
    </ligand>
</feature>
<keyword evidence="20" id="KW-1185">Reference proteome</keyword>
<evidence type="ECO:0000256" key="15">
    <source>
        <dbReference type="PIRSR" id="PIRSR006404-1"/>
    </source>
</evidence>
<evidence type="ECO:0000256" key="7">
    <source>
        <dbReference type="ARBA" id="ARBA00022737"/>
    </source>
</evidence>
<evidence type="ECO:0000256" key="13">
    <source>
        <dbReference type="ARBA" id="ARBA00023136"/>
    </source>
</evidence>
<evidence type="ECO:0000256" key="2">
    <source>
        <dbReference type="ARBA" id="ARBA00007931"/>
    </source>
</evidence>